<keyword evidence="1" id="KW-0472">Membrane</keyword>
<accession>A0A9X3LVS2</accession>
<dbReference type="Proteomes" id="UP001146468">
    <property type="component" value="Unassembled WGS sequence"/>
</dbReference>
<dbReference type="RefSeq" id="WP_269965485.1">
    <property type="nucleotide sequence ID" value="NZ_JAKMUS010000008.1"/>
</dbReference>
<keyword evidence="1" id="KW-0812">Transmembrane</keyword>
<proteinExistence type="predicted"/>
<dbReference type="Pfam" id="PF12089">
    <property type="entry name" value="DUF3566"/>
    <property type="match status" value="1"/>
</dbReference>
<feature type="domain" description="DUF3566" evidence="2">
    <location>
        <begin position="5"/>
        <end position="111"/>
    </location>
</feature>
<dbReference type="AlphaFoldDB" id="A0A9X3LVS2"/>
<feature type="transmembrane region" description="Helical" evidence="1">
    <location>
        <begin position="68"/>
        <end position="95"/>
    </location>
</feature>
<reference evidence="3" key="1">
    <citation type="submission" date="2022-02" db="EMBL/GenBank/DDBJ databases">
        <title>Corynebacterium sp. from urogenital microbiome.</title>
        <authorList>
            <person name="Cappelli E.A."/>
            <person name="Ribeiro T.G."/>
            <person name="Peixe L."/>
        </authorList>
    </citation>
    <scope>NUCLEOTIDE SEQUENCE</scope>
    <source>
        <strain evidence="3">C8Ua_172</strain>
    </source>
</reference>
<sequence>MAARNVTVTKVRPMSAFKIGICMALIGFAAWLIAVSVLYMAVDAAGVVASMNSLISGVGGDTAIDFPFVLAIAALFGAIGVVFVALVAPLTAFLYNALTGLVGGVEVELTDYR</sequence>
<evidence type="ECO:0000256" key="1">
    <source>
        <dbReference type="SAM" id="Phobius"/>
    </source>
</evidence>
<protein>
    <submittedName>
        <fullName evidence="3">DUF3566 domain-containing protein</fullName>
    </submittedName>
</protein>
<evidence type="ECO:0000313" key="3">
    <source>
        <dbReference type="EMBL" id="MCZ9294055.1"/>
    </source>
</evidence>
<name>A0A9X3LVS2_9CORY</name>
<organism evidence="3 4">
    <name type="scientific">Corynebacterium meitnerae</name>
    <dbReference type="NCBI Taxonomy" id="2913498"/>
    <lineage>
        <taxon>Bacteria</taxon>
        <taxon>Bacillati</taxon>
        <taxon>Actinomycetota</taxon>
        <taxon>Actinomycetes</taxon>
        <taxon>Mycobacteriales</taxon>
        <taxon>Corynebacteriaceae</taxon>
        <taxon>Corynebacterium</taxon>
    </lineage>
</organism>
<evidence type="ECO:0000259" key="2">
    <source>
        <dbReference type="Pfam" id="PF12089"/>
    </source>
</evidence>
<keyword evidence="1" id="KW-1133">Transmembrane helix</keyword>
<feature type="transmembrane region" description="Helical" evidence="1">
    <location>
        <begin position="21"/>
        <end position="42"/>
    </location>
</feature>
<keyword evidence="4" id="KW-1185">Reference proteome</keyword>
<gene>
    <name evidence="3" type="ORF">L8U60_06105</name>
</gene>
<comment type="caution">
    <text evidence="3">The sequence shown here is derived from an EMBL/GenBank/DDBJ whole genome shotgun (WGS) entry which is preliminary data.</text>
</comment>
<dbReference type="InterPro" id="IPR021949">
    <property type="entry name" value="DUF3566_TM"/>
</dbReference>
<dbReference type="EMBL" id="JAKMUS010000008">
    <property type="protein sequence ID" value="MCZ9294055.1"/>
    <property type="molecule type" value="Genomic_DNA"/>
</dbReference>
<evidence type="ECO:0000313" key="4">
    <source>
        <dbReference type="Proteomes" id="UP001146468"/>
    </source>
</evidence>